<keyword evidence="3" id="KW-1185">Reference proteome</keyword>
<gene>
    <name evidence="2" type="primary">Vigan.03G082200</name>
    <name evidence="2" type="ORF">VIGAN_03082200</name>
</gene>
<accession>A0A0S3RKL3</accession>
<sequence>LTNFLNSSYCFGYIQNRGRNLCHVACFSAALSDKLFKFILLPRLHKEPRPKPLPRSLLLCYSSAQRLIDRNTVSVIGRTEAESLSYDIVWVQPRHIVIIFFIFFYFLLV</sequence>
<proteinExistence type="predicted"/>
<keyword evidence="1" id="KW-1133">Transmembrane helix</keyword>
<evidence type="ECO:0000313" key="2">
    <source>
        <dbReference type="EMBL" id="BAT81157.1"/>
    </source>
</evidence>
<organism evidence="2 3">
    <name type="scientific">Vigna angularis var. angularis</name>
    <dbReference type="NCBI Taxonomy" id="157739"/>
    <lineage>
        <taxon>Eukaryota</taxon>
        <taxon>Viridiplantae</taxon>
        <taxon>Streptophyta</taxon>
        <taxon>Embryophyta</taxon>
        <taxon>Tracheophyta</taxon>
        <taxon>Spermatophyta</taxon>
        <taxon>Magnoliopsida</taxon>
        <taxon>eudicotyledons</taxon>
        <taxon>Gunneridae</taxon>
        <taxon>Pentapetalae</taxon>
        <taxon>rosids</taxon>
        <taxon>fabids</taxon>
        <taxon>Fabales</taxon>
        <taxon>Fabaceae</taxon>
        <taxon>Papilionoideae</taxon>
        <taxon>50 kb inversion clade</taxon>
        <taxon>NPAAA clade</taxon>
        <taxon>indigoferoid/millettioid clade</taxon>
        <taxon>Phaseoleae</taxon>
        <taxon>Vigna</taxon>
    </lineage>
</organism>
<keyword evidence="1" id="KW-0812">Transmembrane</keyword>
<keyword evidence="1" id="KW-0472">Membrane</keyword>
<feature type="transmembrane region" description="Helical" evidence="1">
    <location>
        <begin position="88"/>
        <end position="108"/>
    </location>
</feature>
<dbReference type="Proteomes" id="UP000291084">
    <property type="component" value="Chromosome 3"/>
</dbReference>
<evidence type="ECO:0000256" key="1">
    <source>
        <dbReference type="SAM" id="Phobius"/>
    </source>
</evidence>
<evidence type="ECO:0000313" key="3">
    <source>
        <dbReference type="Proteomes" id="UP000291084"/>
    </source>
</evidence>
<reference evidence="2 3" key="1">
    <citation type="journal article" date="2015" name="Sci. Rep.">
        <title>The power of single molecule real-time sequencing technology in the de novo assembly of a eukaryotic genome.</title>
        <authorList>
            <person name="Sakai H."/>
            <person name="Naito K."/>
            <person name="Ogiso-Tanaka E."/>
            <person name="Takahashi Y."/>
            <person name="Iseki K."/>
            <person name="Muto C."/>
            <person name="Satou K."/>
            <person name="Teruya K."/>
            <person name="Shiroma A."/>
            <person name="Shimoji M."/>
            <person name="Hirano T."/>
            <person name="Itoh T."/>
            <person name="Kaga A."/>
            <person name="Tomooka N."/>
        </authorList>
    </citation>
    <scope>NUCLEOTIDE SEQUENCE [LARGE SCALE GENOMIC DNA]</scope>
    <source>
        <strain evidence="3">cv. Shumari</strain>
    </source>
</reference>
<name>A0A0S3RKL3_PHAAN</name>
<protein>
    <submittedName>
        <fullName evidence="2">Uncharacterized protein</fullName>
    </submittedName>
</protein>
<dbReference type="AlphaFoldDB" id="A0A0S3RKL3"/>
<dbReference type="EMBL" id="AP015036">
    <property type="protein sequence ID" value="BAT81157.1"/>
    <property type="molecule type" value="Genomic_DNA"/>
</dbReference>
<feature type="non-terminal residue" evidence="2">
    <location>
        <position position="1"/>
    </location>
</feature>